<comment type="similarity">
    <text evidence="6">Belongs to the ribose 1,5-bisphosphokinase family.</text>
</comment>
<evidence type="ECO:0000256" key="1">
    <source>
        <dbReference type="ARBA" id="ARBA00000373"/>
    </source>
</evidence>
<evidence type="ECO:0000256" key="3">
    <source>
        <dbReference type="ARBA" id="ARBA00022679"/>
    </source>
</evidence>
<dbReference type="NCBIfam" id="TIGR02322">
    <property type="entry name" value="phosphon_PhnN"/>
    <property type="match status" value="1"/>
</dbReference>
<evidence type="ECO:0000313" key="8">
    <source>
        <dbReference type="EMBL" id="MEW1974503.1"/>
    </source>
</evidence>
<dbReference type="HAMAP" id="MF_00836">
    <property type="entry name" value="PhnN"/>
    <property type="match status" value="1"/>
</dbReference>
<name>A0ABV3LF83_9MICO</name>
<evidence type="ECO:0000256" key="4">
    <source>
        <dbReference type="ARBA" id="ARBA00022741"/>
    </source>
</evidence>
<evidence type="ECO:0000313" key="9">
    <source>
        <dbReference type="Proteomes" id="UP001553715"/>
    </source>
</evidence>
<reference evidence="8 9" key="1">
    <citation type="submission" date="2024-06" db="EMBL/GenBank/DDBJ databases">
        <title>The Natural Products Discovery Center: Release of the First 8490 Sequenced Strains for Exploring Actinobacteria Biosynthetic Diversity.</title>
        <authorList>
            <person name="Kalkreuter E."/>
            <person name="Kautsar S.A."/>
            <person name="Yang D."/>
            <person name="Bader C.D."/>
            <person name="Teijaro C.N."/>
            <person name="Fluegel L."/>
            <person name="Davis C.M."/>
            <person name="Simpson J.R."/>
            <person name="Lauterbach L."/>
            <person name="Steele A.D."/>
            <person name="Gui C."/>
            <person name="Meng S."/>
            <person name="Li G."/>
            <person name="Viehrig K."/>
            <person name="Ye F."/>
            <person name="Su P."/>
            <person name="Kiefer A.F."/>
            <person name="Nichols A."/>
            <person name="Cepeda A.J."/>
            <person name="Yan W."/>
            <person name="Fan B."/>
            <person name="Jiang Y."/>
            <person name="Adhikari A."/>
            <person name="Zheng C.-J."/>
            <person name="Schuster L."/>
            <person name="Cowan T.M."/>
            <person name="Smanski M.J."/>
            <person name="Chevrette M.G."/>
            <person name="De Carvalho L.P.S."/>
            <person name="Shen B."/>
        </authorList>
    </citation>
    <scope>NUCLEOTIDE SEQUENCE [LARGE SCALE GENOMIC DNA]</scope>
    <source>
        <strain evidence="8 9">NPDC077434</strain>
    </source>
</reference>
<keyword evidence="4 6" id="KW-0547">Nucleotide-binding</keyword>
<comment type="caution">
    <text evidence="6">Lacks conserved residue(s) required for the propagation of feature annotation.</text>
</comment>
<keyword evidence="9" id="KW-1185">Reference proteome</keyword>
<evidence type="ECO:0000256" key="6">
    <source>
        <dbReference type="HAMAP-Rule" id="MF_00836"/>
    </source>
</evidence>
<keyword evidence="3 6" id="KW-0808">Transferase</keyword>
<comment type="function">
    <text evidence="6">Catalyzes the phosphorylation of ribose 1,5-bisphosphate to 5-phospho-D-ribosyl alpha-1-diphosphate (PRPP).</text>
</comment>
<gene>
    <name evidence="6 8" type="primary">phnN</name>
    <name evidence="8" type="ORF">AB0301_05385</name>
</gene>
<dbReference type="InterPro" id="IPR027417">
    <property type="entry name" value="P-loop_NTPase"/>
</dbReference>
<accession>A0ABV3LF83</accession>
<protein>
    <recommendedName>
        <fullName evidence="6">Ribose 1,5-bisphosphate phosphokinase PhnN</fullName>
        <ecNumber evidence="6">2.7.4.23</ecNumber>
    </recommendedName>
    <alternativeName>
        <fullName evidence="6">Ribose 1,5-bisphosphokinase</fullName>
    </alternativeName>
</protein>
<comment type="caution">
    <text evidence="8">The sequence shown here is derived from an EMBL/GenBank/DDBJ whole genome shotgun (WGS) entry which is preliminary data.</text>
</comment>
<dbReference type="InterPro" id="IPR012699">
    <property type="entry name" value="PhnN"/>
</dbReference>
<dbReference type="Proteomes" id="UP001553715">
    <property type="component" value="Unassembled WGS sequence"/>
</dbReference>
<feature type="domain" description="Guanylate kinase/L-type calcium channel beta subunit" evidence="7">
    <location>
        <begin position="2"/>
        <end position="181"/>
    </location>
</feature>
<dbReference type="EC" id="2.7.4.23" evidence="6"/>
<dbReference type="RefSeq" id="WP_366232655.1">
    <property type="nucleotide sequence ID" value="NZ_JBFBMH010000005.1"/>
</dbReference>
<evidence type="ECO:0000256" key="5">
    <source>
        <dbReference type="ARBA" id="ARBA00022840"/>
    </source>
</evidence>
<evidence type="ECO:0000256" key="2">
    <source>
        <dbReference type="ARBA" id="ARBA00005069"/>
    </source>
</evidence>
<comment type="catalytic activity">
    <reaction evidence="1 6">
        <text>alpha-D-ribose 1,5-bisphosphate + ATP = 5-phospho-alpha-D-ribose 1-diphosphate + ADP</text>
        <dbReference type="Rhea" id="RHEA:20109"/>
        <dbReference type="ChEBI" id="CHEBI:30616"/>
        <dbReference type="ChEBI" id="CHEBI:58017"/>
        <dbReference type="ChEBI" id="CHEBI:68688"/>
        <dbReference type="ChEBI" id="CHEBI:456216"/>
        <dbReference type="EC" id="2.7.4.23"/>
    </reaction>
</comment>
<evidence type="ECO:0000259" key="7">
    <source>
        <dbReference type="SMART" id="SM00072"/>
    </source>
</evidence>
<keyword evidence="5 6" id="KW-0067">ATP-binding</keyword>
<dbReference type="SMART" id="SM00072">
    <property type="entry name" value="GuKc"/>
    <property type="match status" value="1"/>
</dbReference>
<dbReference type="Gene3D" id="3.40.50.300">
    <property type="entry name" value="P-loop containing nucleotide triphosphate hydrolases"/>
    <property type="match status" value="1"/>
</dbReference>
<organism evidence="8 9">
    <name type="scientific">Microbacterium profundi</name>
    <dbReference type="NCBI Taxonomy" id="450380"/>
    <lineage>
        <taxon>Bacteria</taxon>
        <taxon>Bacillati</taxon>
        <taxon>Actinomycetota</taxon>
        <taxon>Actinomycetes</taxon>
        <taxon>Micrococcales</taxon>
        <taxon>Microbacteriaceae</taxon>
        <taxon>Microbacterium</taxon>
    </lineage>
</organism>
<dbReference type="SUPFAM" id="SSF52540">
    <property type="entry name" value="P-loop containing nucleoside triphosphate hydrolases"/>
    <property type="match status" value="1"/>
</dbReference>
<proteinExistence type="inferred from homology"/>
<dbReference type="InterPro" id="IPR008145">
    <property type="entry name" value="GK/Ca_channel_bsu"/>
</dbReference>
<sequence length="202" mass="21412">MSGAFVAVVGASGSGKDSVIGAARDLLADQDESFVFPRRLITRPVGAGEDHLPVSEADFTRIESEGGFALSWRAHGLAYGLPAAVVDAVRAGDVVVANVSRGVLNQLTERFERSAVIRVCVPEEQRRARLARRGREADAEIQARMDRPDPAPDTRIDLEIVNDGALEDAGRTLADFLRGISPARQSAHIGRAAATPDGGCDA</sequence>
<comment type="pathway">
    <text evidence="2 6">Metabolic intermediate biosynthesis; 5-phospho-alpha-D-ribose 1-diphosphate biosynthesis; 5-phospho-alpha-D-ribose 1-diphosphate from D-ribose 5-phosphate (route II): step 3/3.</text>
</comment>
<dbReference type="EMBL" id="JBFBMH010000005">
    <property type="protein sequence ID" value="MEW1974503.1"/>
    <property type="molecule type" value="Genomic_DNA"/>
</dbReference>